<feature type="region of interest" description="Disordered" evidence="1">
    <location>
        <begin position="85"/>
        <end position="108"/>
    </location>
</feature>
<evidence type="ECO:0000313" key="2">
    <source>
        <dbReference type="EMBL" id="MPN16046.1"/>
    </source>
</evidence>
<comment type="caution">
    <text evidence="2">The sequence shown here is derived from an EMBL/GenBank/DDBJ whole genome shotgun (WGS) entry which is preliminary data.</text>
</comment>
<dbReference type="AlphaFoldDB" id="A0A645FQQ8"/>
<accession>A0A645FQQ8</accession>
<dbReference type="InterPro" id="IPR019657">
    <property type="entry name" value="ComFB"/>
</dbReference>
<reference evidence="2" key="1">
    <citation type="submission" date="2019-08" db="EMBL/GenBank/DDBJ databases">
        <authorList>
            <person name="Kucharzyk K."/>
            <person name="Murdoch R.W."/>
            <person name="Higgins S."/>
            <person name="Loffler F."/>
        </authorList>
    </citation>
    <scope>NUCLEOTIDE SEQUENCE</scope>
</reference>
<evidence type="ECO:0000256" key="1">
    <source>
        <dbReference type="SAM" id="MobiDB-lite"/>
    </source>
</evidence>
<protein>
    <submittedName>
        <fullName evidence="2">ComF operon protein 2</fullName>
    </submittedName>
</protein>
<proteinExistence type="predicted"/>
<gene>
    <name evidence="2" type="primary">comFB</name>
    <name evidence="2" type="ORF">SDC9_163384</name>
</gene>
<organism evidence="2">
    <name type="scientific">bioreactor metagenome</name>
    <dbReference type="NCBI Taxonomy" id="1076179"/>
    <lineage>
        <taxon>unclassified sequences</taxon>
        <taxon>metagenomes</taxon>
        <taxon>ecological metagenomes</taxon>
    </lineage>
</organism>
<dbReference type="EMBL" id="VSSQ01062946">
    <property type="protein sequence ID" value="MPN16046.1"/>
    <property type="molecule type" value="Genomic_DNA"/>
</dbReference>
<name>A0A645FQQ8_9ZZZZ</name>
<dbReference type="Pfam" id="PF10719">
    <property type="entry name" value="ComFB"/>
    <property type="match status" value="1"/>
</dbReference>
<sequence>MRPYRNVMELLVEQQLDAMAPTLHCCMCPICRNDVIAYALNQLPPHYVVSDQGELYLKVMALDSQPATDLITAITLAVRVVSAKPRHPAQPPLTPPQAAFASDLPPTI</sequence>